<dbReference type="SUPFAM" id="SSF46689">
    <property type="entry name" value="Homeodomain-like"/>
    <property type="match status" value="1"/>
</dbReference>
<proteinExistence type="predicted"/>
<dbReference type="AlphaFoldDB" id="A0A1H7MZ58"/>
<keyword evidence="1" id="KW-0175">Coiled coil</keyword>
<dbReference type="InterPro" id="IPR009057">
    <property type="entry name" value="Homeodomain-like_sf"/>
</dbReference>
<dbReference type="GO" id="GO:0006313">
    <property type="term" value="P:DNA transposition"/>
    <property type="evidence" value="ECO:0007669"/>
    <property type="project" value="InterPro"/>
</dbReference>
<evidence type="ECO:0000256" key="1">
    <source>
        <dbReference type="SAM" id="Coils"/>
    </source>
</evidence>
<keyword evidence="3" id="KW-1185">Reference proteome</keyword>
<gene>
    <name evidence="2" type="ORF">SAMN05216387_1063</name>
</gene>
<organism evidence="2 3">
    <name type="scientific">Nitrosovibrio tenuis</name>
    <dbReference type="NCBI Taxonomy" id="1233"/>
    <lineage>
        <taxon>Bacteria</taxon>
        <taxon>Pseudomonadati</taxon>
        <taxon>Pseudomonadota</taxon>
        <taxon>Betaproteobacteria</taxon>
        <taxon>Nitrosomonadales</taxon>
        <taxon>Nitrosomonadaceae</taxon>
        <taxon>Nitrosovibrio</taxon>
    </lineage>
</organism>
<dbReference type="PANTHER" id="PTHR33215:SF13">
    <property type="entry name" value="PROTEIN DISTAL ANTENNA"/>
    <property type="match status" value="1"/>
</dbReference>
<evidence type="ECO:0000313" key="2">
    <source>
        <dbReference type="EMBL" id="SEL16616.1"/>
    </source>
</evidence>
<dbReference type="EMBL" id="FOBH01000006">
    <property type="protein sequence ID" value="SEL16616.1"/>
    <property type="molecule type" value="Genomic_DNA"/>
</dbReference>
<dbReference type="Gene3D" id="1.10.10.60">
    <property type="entry name" value="Homeodomain-like"/>
    <property type="match status" value="1"/>
</dbReference>
<dbReference type="PANTHER" id="PTHR33215">
    <property type="entry name" value="PROTEIN DISTAL ANTENNA"/>
    <property type="match status" value="1"/>
</dbReference>
<dbReference type="Pfam" id="PF01527">
    <property type="entry name" value="HTH_Tnp_1"/>
    <property type="match status" value="1"/>
</dbReference>
<dbReference type="Proteomes" id="UP000198620">
    <property type="component" value="Unassembled WGS sequence"/>
</dbReference>
<sequence length="92" mass="10715">MSSKRYSEEFKIEAVKQVTERGYPVAEVALRLGVSQHSLYVWLKDYGHPADVRQEQQSQAAEMRRLKAELKRVTEERDILKKAAAYFAKESR</sequence>
<dbReference type="STRING" id="1233.SAMN05216387_1063"/>
<dbReference type="InterPro" id="IPR002514">
    <property type="entry name" value="Transposase_8"/>
</dbReference>
<reference evidence="2 3" key="1">
    <citation type="submission" date="2016-10" db="EMBL/GenBank/DDBJ databases">
        <authorList>
            <person name="de Groot N.N."/>
        </authorList>
    </citation>
    <scope>NUCLEOTIDE SEQUENCE [LARGE SCALE GENOMIC DNA]</scope>
    <source>
        <strain evidence="2 3">Nv1</strain>
    </source>
</reference>
<dbReference type="GO" id="GO:0003677">
    <property type="term" value="F:DNA binding"/>
    <property type="evidence" value="ECO:0007669"/>
    <property type="project" value="InterPro"/>
</dbReference>
<name>A0A1H7MZ58_9PROT</name>
<dbReference type="InterPro" id="IPR051839">
    <property type="entry name" value="RD_transcriptional_regulator"/>
</dbReference>
<dbReference type="GO" id="GO:0004803">
    <property type="term" value="F:transposase activity"/>
    <property type="evidence" value="ECO:0007669"/>
    <property type="project" value="InterPro"/>
</dbReference>
<accession>A0A1H7MZ58</accession>
<protein>
    <submittedName>
        <fullName evidence="2">Transposase</fullName>
    </submittedName>
</protein>
<evidence type="ECO:0000313" key="3">
    <source>
        <dbReference type="Proteomes" id="UP000198620"/>
    </source>
</evidence>
<feature type="coiled-coil region" evidence="1">
    <location>
        <begin position="53"/>
        <end position="83"/>
    </location>
</feature>